<dbReference type="PROSITE" id="PS51257">
    <property type="entry name" value="PROKAR_LIPOPROTEIN"/>
    <property type="match status" value="1"/>
</dbReference>
<organism evidence="2 3">
    <name type="scientific">Secundilactobacillus angelensis</name>
    <dbReference type="NCBI Taxonomy" id="2722706"/>
    <lineage>
        <taxon>Bacteria</taxon>
        <taxon>Bacillati</taxon>
        <taxon>Bacillota</taxon>
        <taxon>Bacilli</taxon>
        <taxon>Lactobacillales</taxon>
        <taxon>Lactobacillaceae</taxon>
        <taxon>Secundilactobacillus</taxon>
    </lineage>
</organism>
<feature type="chain" id="PRO_5045382203" description="Lipoprotein" evidence="1">
    <location>
        <begin position="22"/>
        <end position="270"/>
    </location>
</feature>
<sequence>MMKLFRFALISLAGVTLLSLAGCGQQTDAAKASKVAFVTTAQNARQQIWYRLNTPTPSKNSQVSDILVQKKGKVNDYQVTGISLNQLNHKSVSQAINLAKNNEERTFNHEVTSKRNNYLGQLKTDKTNQKNSDQYTYKKGIAQANSQAKQDQRLYKQFTQSTHNLHFTATNTYPVTAKVGKNKSGKQVISETIQLSSQKWVYGTATNGTVKQVQQRRDIKLTAQDLMAKPLKISGTQYIGYYSGSGALITKTSNSKAETNFDTPATHGVK</sequence>
<comment type="caution">
    <text evidence="2">The sequence shown here is derived from an EMBL/GenBank/DDBJ whole genome shotgun (WGS) entry which is preliminary data.</text>
</comment>
<name>A0ABX1KWN9_9LACO</name>
<keyword evidence="3" id="KW-1185">Reference proteome</keyword>
<evidence type="ECO:0000313" key="2">
    <source>
        <dbReference type="EMBL" id="NLR18331.1"/>
    </source>
</evidence>
<evidence type="ECO:0000256" key="1">
    <source>
        <dbReference type="SAM" id="SignalP"/>
    </source>
</evidence>
<dbReference type="EMBL" id="JAAXLJ010000006">
    <property type="protein sequence ID" value="NLR18331.1"/>
    <property type="molecule type" value="Genomic_DNA"/>
</dbReference>
<accession>A0ABX1KWN9</accession>
<evidence type="ECO:0008006" key="4">
    <source>
        <dbReference type="Google" id="ProtNLM"/>
    </source>
</evidence>
<feature type="signal peptide" evidence="1">
    <location>
        <begin position="1"/>
        <end position="21"/>
    </location>
</feature>
<protein>
    <recommendedName>
        <fullName evidence="4">Lipoprotein</fullName>
    </recommendedName>
</protein>
<proteinExistence type="predicted"/>
<gene>
    <name evidence="2" type="ORF">HC026_05245</name>
</gene>
<dbReference type="Proteomes" id="UP000763447">
    <property type="component" value="Unassembled WGS sequence"/>
</dbReference>
<keyword evidence="1" id="KW-0732">Signal</keyword>
<evidence type="ECO:0000313" key="3">
    <source>
        <dbReference type="Proteomes" id="UP000763447"/>
    </source>
</evidence>
<dbReference type="RefSeq" id="WP_168924937.1">
    <property type="nucleotide sequence ID" value="NZ_JAAXLJ010000006.1"/>
</dbReference>
<reference evidence="2 3" key="1">
    <citation type="submission" date="2020-04" db="EMBL/GenBank/DDBJ databases">
        <title>A novel species of genus Lactobacillus that was isolated from fermented food Zha-chili.</title>
        <authorList>
            <person name="Zhang Z."/>
        </authorList>
    </citation>
    <scope>NUCLEOTIDE SEQUENCE [LARGE SCALE GENOMIC DNA]</scope>
    <source>
        <strain evidence="3">HBUAS51383</strain>
    </source>
</reference>